<organism evidence="2 3">
    <name type="scientific">Herrania umbratica</name>
    <dbReference type="NCBI Taxonomy" id="108875"/>
    <lineage>
        <taxon>Eukaryota</taxon>
        <taxon>Viridiplantae</taxon>
        <taxon>Streptophyta</taxon>
        <taxon>Embryophyta</taxon>
        <taxon>Tracheophyta</taxon>
        <taxon>Spermatophyta</taxon>
        <taxon>Magnoliopsida</taxon>
        <taxon>eudicotyledons</taxon>
        <taxon>Gunneridae</taxon>
        <taxon>Pentapetalae</taxon>
        <taxon>rosids</taxon>
        <taxon>malvids</taxon>
        <taxon>Malvales</taxon>
        <taxon>Malvaceae</taxon>
        <taxon>Byttnerioideae</taxon>
        <taxon>Herrania</taxon>
    </lineage>
</organism>
<dbReference type="GeneID" id="110423293"/>
<dbReference type="PANTHER" id="PTHR33148">
    <property type="entry name" value="PLASTID MOVEMENT IMPAIRED PROTEIN-RELATED"/>
    <property type="match status" value="1"/>
</dbReference>
<proteinExistence type="predicted"/>
<dbReference type="RefSeq" id="XP_021293153.1">
    <property type="nucleotide sequence ID" value="XM_021437478.1"/>
</dbReference>
<protein>
    <submittedName>
        <fullName evidence="3">Uncharacterized protein LOC110423293</fullName>
    </submittedName>
</protein>
<evidence type="ECO:0000256" key="1">
    <source>
        <dbReference type="SAM" id="MobiDB-lite"/>
    </source>
</evidence>
<evidence type="ECO:0000313" key="3">
    <source>
        <dbReference type="RefSeq" id="XP_021293153.1"/>
    </source>
</evidence>
<keyword evidence="2" id="KW-1185">Reference proteome</keyword>
<dbReference type="Proteomes" id="UP000504621">
    <property type="component" value="Unplaced"/>
</dbReference>
<reference evidence="3" key="1">
    <citation type="submission" date="2025-08" db="UniProtKB">
        <authorList>
            <consortium name="RefSeq"/>
        </authorList>
    </citation>
    <scope>IDENTIFICATION</scope>
    <source>
        <tissue evidence="3">Leaf</tissue>
    </source>
</reference>
<evidence type="ECO:0000313" key="2">
    <source>
        <dbReference type="Proteomes" id="UP000504621"/>
    </source>
</evidence>
<dbReference type="OrthoDB" id="1304043at2759"/>
<dbReference type="PANTHER" id="PTHR33148:SF55">
    <property type="entry name" value="OS01G0219300 PROTEIN"/>
    <property type="match status" value="1"/>
</dbReference>
<gene>
    <name evidence="3" type="primary">LOC110423293</name>
</gene>
<dbReference type="AlphaFoldDB" id="A0A6J1B1M6"/>
<name>A0A6J1B1M6_9ROSI</name>
<accession>A0A6J1B1M6</accession>
<feature type="region of interest" description="Disordered" evidence="1">
    <location>
        <begin position="122"/>
        <end position="147"/>
    </location>
</feature>
<sequence>MGNCLTSNKIVAQNDQPEPQGCRAEVIEETGKVTASKLERAEVAADEGEKVKKKKMVRFKLNEENDVDGGRQGESKDGVVRIRLVVTQKELKQILSSREDLKHTSLEGLIRVMKLRGVRISEGGRTNDDDGFHGGWRPALESIPEEH</sequence>